<dbReference type="RefSeq" id="WP_304996452.1">
    <property type="nucleotide sequence ID" value="NZ_CP101717.1"/>
</dbReference>
<evidence type="ECO:0000256" key="4">
    <source>
        <dbReference type="SAM" id="Coils"/>
    </source>
</evidence>
<dbReference type="Gene3D" id="3.30.450.40">
    <property type="match status" value="1"/>
</dbReference>
<dbReference type="EC" id="2.7.7.65" evidence="2"/>
<dbReference type="InterPro" id="IPR029016">
    <property type="entry name" value="GAF-like_dom_sf"/>
</dbReference>
<feature type="coiled-coil region" evidence="4">
    <location>
        <begin position="214"/>
        <end position="248"/>
    </location>
</feature>
<gene>
    <name evidence="7" type="ORF">NFC81_05085</name>
</gene>
<proteinExistence type="predicted"/>
<name>A0AB38YIC3_9GAMM</name>
<dbReference type="Pfam" id="PF00990">
    <property type="entry name" value="GGDEF"/>
    <property type="match status" value="1"/>
</dbReference>
<organism evidence="7">
    <name type="scientific">Salinispirillum sp. LH 10-3-1</name>
    <dbReference type="NCBI Taxonomy" id="2952525"/>
    <lineage>
        <taxon>Bacteria</taxon>
        <taxon>Pseudomonadati</taxon>
        <taxon>Pseudomonadota</taxon>
        <taxon>Gammaproteobacteria</taxon>
        <taxon>Oceanospirillales</taxon>
        <taxon>Saccharospirillaceae</taxon>
        <taxon>Salinispirillum</taxon>
    </lineage>
</organism>
<evidence type="ECO:0000256" key="3">
    <source>
        <dbReference type="ARBA" id="ARBA00034247"/>
    </source>
</evidence>
<dbReference type="AlphaFoldDB" id="A0AB38YIC3"/>
<dbReference type="InterPro" id="IPR000160">
    <property type="entry name" value="GGDEF_dom"/>
</dbReference>
<evidence type="ECO:0000259" key="6">
    <source>
        <dbReference type="PROSITE" id="PS50887"/>
    </source>
</evidence>
<reference evidence="7" key="1">
    <citation type="submission" date="2022-07" db="EMBL/GenBank/DDBJ databases">
        <title>Complete genome sequence of Salinispirillum sp. LH10-3-1 capable of multiple carbohydrate inversion isolated from a soda lake.</title>
        <authorList>
            <person name="Liu J."/>
            <person name="Zhai Y."/>
            <person name="Zhang H."/>
            <person name="Yang H."/>
            <person name="Qu J."/>
            <person name="Li J."/>
        </authorList>
    </citation>
    <scope>NUCLEOTIDE SEQUENCE</scope>
    <source>
        <strain evidence="7">LH 10-3-1</strain>
    </source>
</reference>
<dbReference type="SUPFAM" id="SSF55781">
    <property type="entry name" value="GAF domain-like"/>
    <property type="match status" value="1"/>
</dbReference>
<dbReference type="NCBIfam" id="TIGR00254">
    <property type="entry name" value="GGDEF"/>
    <property type="match status" value="1"/>
</dbReference>
<evidence type="ECO:0000256" key="5">
    <source>
        <dbReference type="SAM" id="Phobius"/>
    </source>
</evidence>
<dbReference type="SMART" id="SM00267">
    <property type="entry name" value="GGDEF"/>
    <property type="match status" value="1"/>
</dbReference>
<accession>A0AB38YIC3</accession>
<evidence type="ECO:0000256" key="2">
    <source>
        <dbReference type="ARBA" id="ARBA00012528"/>
    </source>
</evidence>
<comment type="catalytic activity">
    <reaction evidence="3">
        <text>2 GTP = 3',3'-c-di-GMP + 2 diphosphate</text>
        <dbReference type="Rhea" id="RHEA:24898"/>
        <dbReference type="ChEBI" id="CHEBI:33019"/>
        <dbReference type="ChEBI" id="CHEBI:37565"/>
        <dbReference type="ChEBI" id="CHEBI:58805"/>
        <dbReference type="EC" id="2.7.7.65"/>
    </reaction>
</comment>
<dbReference type="Gene3D" id="3.30.70.270">
    <property type="match status" value="1"/>
</dbReference>
<feature type="domain" description="GGDEF" evidence="6">
    <location>
        <begin position="474"/>
        <end position="611"/>
    </location>
</feature>
<dbReference type="FunFam" id="3.30.70.270:FF:000001">
    <property type="entry name" value="Diguanylate cyclase domain protein"/>
    <property type="match status" value="1"/>
</dbReference>
<dbReference type="GO" id="GO:0005886">
    <property type="term" value="C:plasma membrane"/>
    <property type="evidence" value="ECO:0007669"/>
    <property type="project" value="TreeGrafter"/>
</dbReference>
<dbReference type="EMBL" id="CP101717">
    <property type="protein sequence ID" value="WLD59163.1"/>
    <property type="molecule type" value="Genomic_DNA"/>
</dbReference>
<sequence length="617" mass="69353">MAELPTMRRFRSSITTRLALMLLALSTLFTLFLVTQQTRAFYQAQFTALEEAVNSVFLVSQPGVERALWDLDTVALEALLAGIVAVPYVEHVDLTGNDGITHVAGSIVSNAYGIAEYSLSWEGRNIGSIALTFPLDQIAADTRRHLVTLITSNAAQIISLAIIMLILVQLLISRHLIELARQTNSSALHRRREPFALNRHQYRHDELDAVADALETLRKQVRQDMSRRRKAEKKLQSYQRHLEALVQESDRSLSELTQIDDFMADISMAFLQGHPDEHSMTLQSVLAEAGQALDVDRLVVYRNEQQCFRVVAYWTAANVDIPPPKDRPIGQFHGNNDLHQRMVHRELISYDDLSQAAQNNDHAAALLRDMGPKSVAMISMLQQGDVYGLVTASYWRGSHHWTPHQHLLLTRFADVINPVMVQNEYVEELRSMQHRLMDANSTLSVLASTDDLTGLANRRALYDHLAMILQRAAQPVGILLLDIDHFKPYNDHYGHLAGDEVLRRMGAHLTSRMRQQDDLANRFGGEEFACVVQVKNREELKILAERLNKSVQDMGIAHGYSPTADVITVSIGAVYHEHNTNMVINDLLNLADQALYQAKNAGRNQVCLVISDASAED</sequence>
<dbReference type="InterPro" id="IPR003018">
    <property type="entry name" value="GAF"/>
</dbReference>
<dbReference type="GO" id="GO:0052621">
    <property type="term" value="F:diguanylate cyclase activity"/>
    <property type="evidence" value="ECO:0007669"/>
    <property type="project" value="UniProtKB-EC"/>
</dbReference>
<keyword evidence="5" id="KW-0812">Transmembrane</keyword>
<dbReference type="GO" id="GO:1902201">
    <property type="term" value="P:negative regulation of bacterial-type flagellum-dependent cell motility"/>
    <property type="evidence" value="ECO:0007669"/>
    <property type="project" value="TreeGrafter"/>
</dbReference>
<dbReference type="InterPro" id="IPR043128">
    <property type="entry name" value="Rev_trsase/Diguanyl_cyclase"/>
</dbReference>
<keyword evidence="4" id="KW-0175">Coiled coil</keyword>
<dbReference type="SUPFAM" id="SSF55073">
    <property type="entry name" value="Nucleotide cyclase"/>
    <property type="match status" value="1"/>
</dbReference>
<dbReference type="PANTHER" id="PTHR45138:SF9">
    <property type="entry name" value="DIGUANYLATE CYCLASE DGCM-RELATED"/>
    <property type="match status" value="1"/>
</dbReference>
<dbReference type="CDD" id="cd01949">
    <property type="entry name" value="GGDEF"/>
    <property type="match status" value="1"/>
</dbReference>
<keyword evidence="5" id="KW-0472">Membrane</keyword>
<feature type="transmembrane region" description="Helical" evidence="5">
    <location>
        <begin position="154"/>
        <end position="172"/>
    </location>
</feature>
<dbReference type="InterPro" id="IPR029787">
    <property type="entry name" value="Nucleotide_cyclase"/>
</dbReference>
<dbReference type="GO" id="GO:0043709">
    <property type="term" value="P:cell adhesion involved in single-species biofilm formation"/>
    <property type="evidence" value="ECO:0007669"/>
    <property type="project" value="TreeGrafter"/>
</dbReference>
<dbReference type="PROSITE" id="PS50887">
    <property type="entry name" value="GGDEF"/>
    <property type="match status" value="1"/>
</dbReference>
<evidence type="ECO:0000313" key="7">
    <source>
        <dbReference type="EMBL" id="WLD59163.1"/>
    </source>
</evidence>
<dbReference type="PANTHER" id="PTHR45138">
    <property type="entry name" value="REGULATORY COMPONENTS OF SENSORY TRANSDUCTION SYSTEM"/>
    <property type="match status" value="1"/>
</dbReference>
<dbReference type="Pfam" id="PF01590">
    <property type="entry name" value="GAF"/>
    <property type="match status" value="1"/>
</dbReference>
<protein>
    <recommendedName>
        <fullName evidence="2">diguanylate cyclase</fullName>
        <ecNumber evidence="2">2.7.7.65</ecNumber>
    </recommendedName>
</protein>
<dbReference type="InterPro" id="IPR050469">
    <property type="entry name" value="Diguanylate_Cyclase"/>
</dbReference>
<comment type="cofactor">
    <cofactor evidence="1">
        <name>Mg(2+)</name>
        <dbReference type="ChEBI" id="CHEBI:18420"/>
    </cofactor>
</comment>
<keyword evidence="5" id="KW-1133">Transmembrane helix</keyword>
<evidence type="ECO:0000256" key="1">
    <source>
        <dbReference type="ARBA" id="ARBA00001946"/>
    </source>
</evidence>